<dbReference type="Proteomes" id="UP000533900">
    <property type="component" value="Unassembled WGS sequence"/>
</dbReference>
<dbReference type="RefSeq" id="WP_185788192.1">
    <property type="nucleotide sequence ID" value="NZ_JACLCP010000001.1"/>
</dbReference>
<reference evidence="2" key="1">
    <citation type="submission" date="2020-08" db="EMBL/GenBank/DDBJ databases">
        <title>Winogradskyella ouciana sp. nov., isolated from the hadal seawater of the Mariana Trench.</title>
        <authorList>
            <person name="He X."/>
        </authorList>
    </citation>
    <scope>NUCLEOTIDE SEQUENCE [LARGE SCALE GENOMIC DNA]</scope>
    <source>
        <strain evidence="2">KCTC 52348</strain>
    </source>
</reference>
<protein>
    <recommendedName>
        <fullName evidence="1">DUF5723 domain-containing protein</fullName>
    </recommendedName>
</protein>
<name>A0A842IPD5_9FLAO</name>
<dbReference type="EMBL" id="JACLCP010000001">
    <property type="protein sequence ID" value="MBC2844525.1"/>
    <property type="molecule type" value="Genomic_DNA"/>
</dbReference>
<gene>
    <name evidence="2" type="ORF">H7F21_05420</name>
</gene>
<dbReference type="Gene3D" id="2.40.160.60">
    <property type="entry name" value="Outer membrane protein transport protein (OMPP1/FadL/TodX)"/>
    <property type="match status" value="1"/>
</dbReference>
<dbReference type="InterPro" id="IPR043781">
    <property type="entry name" value="DUF5723"/>
</dbReference>
<feature type="domain" description="DUF5723" evidence="1">
    <location>
        <begin position="41"/>
        <end position="445"/>
    </location>
</feature>
<proteinExistence type="predicted"/>
<keyword evidence="3" id="KW-1185">Reference proteome</keyword>
<comment type="caution">
    <text evidence="2">The sequence shown here is derived from an EMBL/GenBank/DDBJ whole genome shotgun (WGS) entry which is preliminary data.</text>
</comment>
<evidence type="ECO:0000313" key="2">
    <source>
        <dbReference type="EMBL" id="MBC2844525.1"/>
    </source>
</evidence>
<evidence type="ECO:0000313" key="3">
    <source>
        <dbReference type="Proteomes" id="UP000533900"/>
    </source>
</evidence>
<evidence type="ECO:0000259" key="1">
    <source>
        <dbReference type="Pfam" id="PF18990"/>
    </source>
</evidence>
<dbReference type="AlphaFoldDB" id="A0A842IPD5"/>
<dbReference type="Pfam" id="PF18990">
    <property type="entry name" value="DUF5723"/>
    <property type="match status" value="1"/>
</dbReference>
<organism evidence="2 3">
    <name type="scientific">Winogradskyella flava</name>
    <dbReference type="NCBI Taxonomy" id="1884876"/>
    <lineage>
        <taxon>Bacteria</taxon>
        <taxon>Pseudomonadati</taxon>
        <taxon>Bacteroidota</taxon>
        <taxon>Flavobacteriia</taxon>
        <taxon>Flavobacteriales</taxon>
        <taxon>Flavobacteriaceae</taxon>
        <taxon>Winogradskyella</taxon>
    </lineage>
</organism>
<accession>A0A842IPD5</accession>
<sequence length="475" mass="53454">MIIKRIVFILLMLFMHYSFSQNKQILFGFNDIPQSTLINPSTTLDNDWFMGFPLLSQFHFNLGSSNVSAYDLFADDGKDFNSKLRSLIFQLDSNDFFTSTQQLEVFTGGFSFGRGVEKDRYLTFGMYIETDVIAYHPKDYAILAYEGNASNIGKVFDLSDLNASGEMVSVFHVGMTKKLNSKFTIGGRAKIYNSIINVNSTKNRGSFVTREGQNNLLEHSFDLDLRVNTSGIASLAGDNSNDVSEDIKTLRRRLLLGGNLGLGLDFGITYQPKDQWTVEASLQDFGFIRHTKDIETYGVKGNYVFEGINPLFPEVAGGQTAEDYWNEVADNFEDIFELDTTVTKYTTWRPLKFNAAVRYAFGKKTSKECNCLADDVGYLNSVGAQLYAINRPRAPQLALTTYYYRRIFEGLRVKATYTIDPFSYYNVGLGISTQLGALHMYLMADNLLDYQNLAKAQSASLQFGLNLVFGRGGKQ</sequence>